<keyword evidence="1" id="KW-0418">Kinase</keyword>
<dbReference type="GO" id="GO:0016301">
    <property type="term" value="F:kinase activity"/>
    <property type="evidence" value="ECO:0007669"/>
    <property type="project" value="UniProtKB-KW"/>
</dbReference>
<feature type="non-terminal residue" evidence="1">
    <location>
        <position position="282"/>
    </location>
</feature>
<dbReference type="SUPFAM" id="SSF56112">
    <property type="entry name" value="Protein kinase-like (PK-like)"/>
    <property type="match status" value="1"/>
</dbReference>
<gene>
    <name evidence="1" type="ORF">HaLaN_04566</name>
</gene>
<dbReference type="EMBL" id="BLLF01000233">
    <property type="protein sequence ID" value="GFH09428.1"/>
    <property type="molecule type" value="Genomic_DNA"/>
</dbReference>
<dbReference type="PANTHER" id="PTHR37171">
    <property type="entry name" value="SERINE/THREONINE-PROTEIN KINASE YRZF-RELATED"/>
    <property type="match status" value="1"/>
</dbReference>
<dbReference type="PANTHER" id="PTHR37171:SF1">
    <property type="entry name" value="SERINE_THREONINE-PROTEIN KINASE YRZF-RELATED"/>
    <property type="match status" value="1"/>
</dbReference>
<sequence>KWRFTFITSYNLTYFVWRVAEDKYAVTDGFSAEAAPYGLHTREALAYIIWMALEAPWGSQLPEEDDGALPALEAQLRQQAAKEVLRGTSKEHNTLYSKDPSEPSQATNSQSWTLVSVWRQETTATPLSASKDQQASWPPVQDAPEYPLASLQLSSICLGAGQCGPVMQGWLWGVPVAVKGTDACKSPDTDLQGHHLPVLHGSGYWRGRNSFFLATAVVAGKPLRKCTVAAAVQAVAQSAKEALQAIHQRGVAHGDVRADNLLVQHHGSKPQASHHQHFLTFA</sequence>
<dbReference type="Proteomes" id="UP000485058">
    <property type="component" value="Unassembled WGS sequence"/>
</dbReference>
<comment type="caution">
    <text evidence="1">The sequence shown here is derived from an EMBL/GenBank/DDBJ whole genome shotgun (WGS) entry which is preliminary data.</text>
</comment>
<organism evidence="1 2">
    <name type="scientific">Haematococcus lacustris</name>
    <name type="common">Green alga</name>
    <name type="synonym">Haematococcus pluvialis</name>
    <dbReference type="NCBI Taxonomy" id="44745"/>
    <lineage>
        <taxon>Eukaryota</taxon>
        <taxon>Viridiplantae</taxon>
        <taxon>Chlorophyta</taxon>
        <taxon>core chlorophytes</taxon>
        <taxon>Chlorophyceae</taxon>
        <taxon>CS clade</taxon>
        <taxon>Chlamydomonadales</taxon>
        <taxon>Haematococcaceae</taxon>
        <taxon>Haematococcus</taxon>
    </lineage>
</organism>
<reference evidence="1 2" key="1">
    <citation type="submission" date="2020-02" db="EMBL/GenBank/DDBJ databases">
        <title>Draft genome sequence of Haematococcus lacustris strain NIES-144.</title>
        <authorList>
            <person name="Morimoto D."/>
            <person name="Nakagawa S."/>
            <person name="Yoshida T."/>
            <person name="Sawayama S."/>
        </authorList>
    </citation>
    <scope>NUCLEOTIDE SEQUENCE [LARGE SCALE GENOMIC DNA]</scope>
    <source>
        <strain evidence="1 2">NIES-144</strain>
    </source>
</reference>
<keyword evidence="2" id="KW-1185">Reference proteome</keyword>
<accession>A0A699YNS7</accession>
<dbReference type="InterPro" id="IPR011009">
    <property type="entry name" value="Kinase-like_dom_sf"/>
</dbReference>
<proteinExistence type="predicted"/>
<keyword evidence="1" id="KW-0808">Transferase</keyword>
<dbReference type="AlphaFoldDB" id="A0A699YNS7"/>
<name>A0A699YNS7_HAELA</name>
<protein>
    <submittedName>
        <fullName evidence="1">Protein kinase domain-containing protein</fullName>
    </submittedName>
</protein>
<feature type="non-terminal residue" evidence="1">
    <location>
        <position position="1"/>
    </location>
</feature>
<evidence type="ECO:0000313" key="2">
    <source>
        <dbReference type="Proteomes" id="UP000485058"/>
    </source>
</evidence>
<dbReference type="InterPro" id="IPR052396">
    <property type="entry name" value="Meiotic_Drive_Suppr_Kinase"/>
</dbReference>
<evidence type="ECO:0000313" key="1">
    <source>
        <dbReference type="EMBL" id="GFH09428.1"/>
    </source>
</evidence>
<dbReference type="Gene3D" id="1.10.510.10">
    <property type="entry name" value="Transferase(Phosphotransferase) domain 1"/>
    <property type="match status" value="1"/>
</dbReference>